<dbReference type="PANTHER" id="PTHR36681:SF3">
    <property type="entry name" value="NUCLEAR GTPASE, GERMINAL CENTER-ASSOCIATED, TANDEM DUPLICATE 3"/>
    <property type="match status" value="1"/>
</dbReference>
<keyword evidence="1" id="KW-0175">Coiled coil</keyword>
<dbReference type="Pfam" id="PF00350">
    <property type="entry name" value="Dynamin_N"/>
    <property type="match status" value="1"/>
</dbReference>
<dbReference type="HOGENOM" id="CLU_005249_3_0_1"/>
<evidence type="ECO:0000256" key="1">
    <source>
        <dbReference type="SAM" id="Coils"/>
    </source>
</evidence>
<dbReference type="SUPFAM" id="SSF52540">
    <property type="entry name" value="P-loop containing nucleoside triphosphate hydrolases"/>
    <property type="match status" value="1"/>
</dbReference>
<name>F2TA64_AJEDA</name>
<evidence type="ECO:0000313" key="4">
    <source>
        <dbReference type="EMBL" id="EGE80127.2"/>
    </source>
</evidence>
<sequence>MADPPGTPRPDASGSAHAGLLLDGITQQQADSPEDNSVEGETGGVDIKSEGLDPYPPLIRPRYMHRDSSIENLESGVAEGLQFLGPLKSLLQKYSRQPSENRWLKQIEELEKRAVSARVIIGVVGTTGAGKSSLINAILDEERLVPTNSMRACIAVVTEISFNHSPNRYRAEIEFISLAEWEEELNLIFGDIELGNQQTGDNSDSAIACAKATAVYPDIPDILKSSIKELLVHENVSNLLGKTVEFAEDDPVLFYTKLQKYVDSKTQTRRKGMNGKSKANDRKDMKFWPLIRVVRLYVKAPVLATGAVIVDLPGTQDANAARAAVASRYIERCSSLWIVAPITRAVDDKTAKTLLSMNFQRQIPNGRRSWRIDEPFSTPDIPEISITRLEEQLRALKEERTELVISIDELCEEMATMGCDFDLLKSTDGSPKRNFVDGVRQLDEADAEEESFDPSVDLRDYDQVARALPVFCVSSKAYQKLKGRLRRDHAVKAFCNPEDTEIPDLQAHCLSLTIAQRTSGCDSARGPSDSLCEERQRNDRLFLQNGLDILQQGLENLTGEVLAEITSAVEDNIFDKFAGKALAQWNRSRKVSPEGLAWNTYKAICRRQGVYKHHDPTYDASSCGWLGTFLLTPNPQILTRYSKTTYGYVKALYASLEPRISAGAVGSKIAEKLKVQLPTYRASFKELSAASSKILCESHKAANRAFVPIIAAELGEAYEGCGSAMGRGVYLRMKDIMTQHVEKRRHEMFHKITEHVKSELEGSIQSVRDYLAMETEKLFQKISWDYKNAFEKSQTAEEKTLDKELRKLLQM</sequence>
<accession>F2TA64</accession>
<protein>
    <recommendedName>
        <fullName evidence="3">Dynamin N-terminal domain-containing protein</fullName>
    </recommendedName>
</protein>
<organism evidence="4">
    <name type="scientific">Ajellomyces dermatitidis (strain ATCC 18188 / CBS 674.68)</name>
    <name type="common">Blastomyces dermatitidis</name>
    <dbReference type="NCBI Taxonomy" id="653446"/>
    <lineage>
        <taxon>Eukaryota</taxon>
        <taxon>Fungi</taxon>
        <taxon>Dikarya</taxon>
        <taxon>Ascomycota</taxon>
        <taxon>Pezizomycotina</taxon>
        <taxon>Eurotiomycetes</taxon>
        <taxon>Eurotiomycetidae</taxon>
        <taxon>Onygenales</taxon>
        <taxon>Ajellomycetaceae</taxon>
        <taxon>Blastomyces</taxon>
    </lineage>
</organism>
<dbReference type="Proteomes" id="UP000007802">
    <property type="component" value="Unassembled WGS sequence"/>
</dbReference>
<proteinExistence type="predicted"/>
<dbReference type="EMBL" id="GG749418">
    <property type="protein sequence ID" value="EGE80127.2"/>
    <property type="molecule type" value="Genomic_DNA"/>
</dbReference>
<dbReference type="Gene3D" id="3.40.50.300">
    <property type="entry name" value="P-loop containing nucleotide triphosphate hydrolases"/>
    <property type="match status" value="1"/>
</dbReference>
<dbReference type="AlphaFoldDB" id="F2TA64"/>
<feature type="region of interest" description="Disordered" evidence="2">
    <location>
        <begin position="1"/>
        <end position="56"/>
    </location>
</feature>
<gene>
    <name evidence="4" type="ORF">BDDG_03068</name>
</gene>
<dbReference type="PANTHER" id="PTHR36681">
    <property type="entry name" value="NUCLEAR GTPASE, GERMINAL CENTER-ASSOCIATED, TANDEM DUPLICATE 3"/>
    <property type="match status" value="1"/>
</dbReference>
<feature type="domain" description="Dynamin N-terminal" evidence="3">
    <location>
        <begin position="121"/>
        <end position="354"/>
    </location>
</feature>
<dbReference type="OrthoDB" id="4172309at2759"/>
<dbReference type="InterPro" id="IPR045063">
    <property type="entry name" value="Dynamin_N"/>
</dbReference>
<feature type="coiled-coil region" evidence="1">
    <location>
        <begin position="386"/>
        <end position="413"/>
    </location>
</feature>
<dbReference type="InterPro" id="IPR027417">
    <property type="entry name" value="P-loop_NTPase"/>
</dbReference>
<evidence type="ECO:0000256" key="2">
    <source>
        <dbReference type="SAM" id="MobiDB-lite"/>
    </source>
</evidence>
<reference evidence="4" key="1">
    <citation type="submission" date="2010-03" db="EMBL/GenBank/DDBJ databases">
        <title>Annotation of Blastomyces dermatitidis strain ATCC 18188.</title>
        <authorList>
            <consortium name="The Broad Institute Genome Sequencing Platform"/>
            <consortium name="Broad Institute Genome Sequencing Center for Infectious Disease."/>
            <person name="Cuomo C."/>
            <person name="Klein B."/>
            <person name="Sullivan T."/>
            <person name="Heitman J."/>
            <person name="Young S."/>
            <person name="Zeng Q."/>
            <person name="Gargeya S."/>
            <person name="Alvarado L."/>
            <person name="Berlin A.M."/>
            <person name="Chapman S.B."/>
            <person name="Chen Z."/>
            <person name="Freedman E."/>
            <person name="Gellesch M."/>
            <person name="Goldberg J."/>
            <person name="Griggs A."/>
            <person name="Gujja S."/>
            <person name="Heilman E."/>
            <person name="Heiman D."/>
            <person name="Howarth C."/>
            <person name="Mehta T."/>
            <person name="Neiman D."/>
            <person name="Pearson M."/>
            <person name="Roberts A."/>
            <person name="Saif S."/>
            <person name="Shea T."/>
            <person name="Shenoy N."/>
            <person name="Sisk P."/>
            <person name="Stolte C."/>
            <person name="Sykes S."/>
            <person name="White J."/>
            <person name="Yandava C."/>
            <person name="Haas B."/>
            <person name="Nusbaum C."/>
            <person name="Birren B."/>
        </authorList>
    </citation>
    <scope>NUCLEOTIDE SEQUENCE [LARGE SCALE GENOMIC DNA]</scope>
    <source>
        <strain evidence="4">ATCC 18188</strain>
    </source>
</reference>
<evidence type="ECO:0000259" key="3">
    <source>
        <dbReference type="Pfam" id="PF00350"/>
    </source>
</evidence>